<accession>A0A1J1LQN9</accession>
<proteinExistence type="predicted"/>
<dbReference type="EMBL" id="CZDF01000165">
    <property type="protein sequence ID" value="CUR33889.1"/>
    <property type="molecule type" value="Genomic_DNA"/>
</dbReference>
<dbReference type="SUPFAM" id="SSF48452">
    <property type="entry name" value="TPR-like"/>
    <property type="match status" value="1"/>
</dbReference>
<keyword evidence="2" id="KW-1185">Reference proteome</keyword>
<organism evidence="1 2">
    <name type="scientific">Planktothrix tepida PCC 9214</name>
    <dbReference type="NCBI Taxonomy" id="671072"/>
    <lineage>
        <taxon>Bacteria</taxon>
        <taxon>Bacillati</taxon>
        <taxon>Cyanobacteriota</taxon>
        <taxon>Cyanophyceae</taxon>
        <taxon>Oscillatoriophycideae</taxon>
        <taxon>Oscillatoriales</taxon>
        <taxon>Microcoleaceae</taxon>
        <taxon>Planktothrix</taxon>
    </lineage>
</organism>
<evidence type="ECO:0000313" key="2">
    <source>
        <dbReference type="Proteomes" id="UP000184315"/>
    </source>
</evidence>
<protein>
    <submittedName>
        <fullName evidence="1">Uncharacterized protein</fullName>
    </submittedName>
</protein>
<dbReference type="Gene3D" id="1.25.40.10">
    <property type="entry name" value="Tetratricopeptide repeat domain"/>
    <property type="match status" value="1"/>
</dbReference>
<dbReference type="Proteomes" id="UP000184315">
    <property type="component" value="Unassembled WGS sequence"/>
</dbReference>
<dbReference type="STRING" id="671072.PL9214590002"/>
<dbReference type="Pfam" id="PF13432">
    <property type="entry name" value="TPR_16"/>
    <property type="match status" value="1"/>
</dbReference>
<reference evidence="2" key="1">
    <citation type="submission" date="2015-10" db="EMBL/GenBank/DDBJ databases">
        <authorList>
            <person name="Regsiter A."/>
            <person name="william w."/>
        </authorList>
    </citation>
    <scope>NUCLEOTIDE SEQUENCE [LARGE SCALE GENOMIC DNA]</scope>
</reference>
<sequence>MSIRCTKSTKVYLVQNGLRDLLRKVNFQNLCCNWVLGKRVSFCTIATKTPLRQGQPEKAIACYQQVLQKSPELWEVHHKLGDVLWQQGEVEAAVEAYQQATGLLFYSLSIDYYI</sequence>
<dbReference type="AlphaFoldDB" id="A0A1J1LQN9"/>
<gene>
    <name evidence="1" type="ORF">PL9214590002</name>
</gene>
<name>A0A1J1LQN9_9CYAN</name>
<evidence type="ECO:0000313" key="1">
    <source>
        <dbReference type="EMBL" id="CUR33889.1"/>
    </source>
</evidence>
<dbReference type="InterPro" id="IPR011990">
    <property type="entry name" value="TPR-like_helical_dom_sf"/>
</dbReference>